<comment type="caution">
    <text evidence="6">The sequence shown here is derived from an EMBL/GenBank/DDBJ whole genome shotgun (WGS) entry which is preliminary data.</text>
</comment>
<dbReference type="PROSITE" id="PS51071">
    <property type="entry name" value="HTH_RPIR"/>
    <property type="match status" value="1"/>
</dbReference>
<dbReference type="InterPro" id="IPR001347">
    <property type="entry name" value="SIS_dom"/>
</dbReference>
<evidence type="ECO:0000256" key="3">
    <source>
        <dbReference type="ARBA" id="ARBA00023163"/>
    </source>
</evidence>
<organism evidence="6 7">
    <name type="scientific">Candidatus Enterococcus willemsii</name>
    <dbReference type="NCBI Taxonomy" id="1857215"/>
    <lineage>
        <taxon>Bacteria</taxon>
        <taxon>Bacillati</taxon>
        <taxon>Bacillota</taxon>
        <taxon>Bacilli</taxon>
        <taxon>Lactobacillales</taxon>
        <taxon>Enterococcaceae</taxon>
        <taxon>Enterococcus</taxon>
    </lineage>
</organism>
<reference evidence="6 7" key="1">
    <citation type="submission" date="2016-06" db="EMBL/GenBank/DDBJ databases">
        <title>Four novel species of enterococci isolated from chicken manure.</title>
        <authorList>
            <person name="Van Tyne D."/>
        </authorList>
    </citation>
    <scope>NUCLEOTIDE SEQUENCE [LARGE SCALE GENOMIC DNA]</scope>
    <source>
        <strain evidence="6 7">CU12B</strain>
    </source>
</reference>
<gene>
    <name evidence="6" type="ORF">BAU17_09210</name>
</gene>
<dbReference type="PANTHER" id="PTHR30514:SF1">
    <property type="entry name" value="HTH-TYPE TRANSCRIPTIONAL REGULATOR HEXR-RELATED"/>
    <property type="match status" value="1"/>
</dbReference>
<keyword evidence="2" id="KW-0238">DNA-binding</keyword>
<evidence type="ECO:0000313" key="7">
    <source>
        <dbReference type="Proteomes" id="UP000782705"/>
    </source>
</evidence>
<keyword evidence="1" id="KW-0805">Transcription regulation</keyword>
<feature type="domain" description="SIS" evidence="5">
    <location>
        <begin position="107"/>
        <end position="245"/>
    </location>
</feature>
<dbReference type="Pfam" id="PF01380">
    <property type="entry name" value="SIS"/>
    <property type="match status" value="1"/>
</dbReference>
<keyword evidence="7" id="KW-1185">Reference proteome</keyword>
<sequence length="250" mass="28056">MFDSAKIAALNDLEMIVYDYLVKHMDKAATMTIRELSRACHVSTSTIVRTSGKLGYAGFSELKYAMKQELQAKKISMIDYFYDAAIPVDNFLKRMNQDDYRQTLATAIQMIIAAKQITFIGIGTSGILGMYGSRYFINLGMNCYSITDVFTPVAPSGQDGNLVIVLSVSGETKETLTQLNEFKRYGAKILSITNNEHSTIARLADYNLSYYMPEITDNKEHSINLTTQVPVIALIEILAHQAHHERNQLK</sequence>
<dbReference type="PROSITE" id="PS51464">
    <property type="entry name" value="SIS"/>
    <property type="match status" value="1"/>
</dbReference>
<dbReference type="RefSeq" id="WP_161902822.1">
    <property type="nucleotide sequence ID" value="NZ_MAEL01000052.1"/>
</dbReference>
<dbReference type="SUPFAM" id="SSF46689">
    <property type="entry name" value="Homeodomain-like"/>
    <property type="match status" value="1"/>
</dbReference>
<feature type="domain" description="HTH rpiR-type" evidence="4">
    <location>
        <begin position="1"/>
        <end position="73"/>
    </location>
</feature>
<dbReference type="CDD" id="cd05013">
    <property type="entry name" value="SIS_RpiR"/>
    <property type="match status" value="1"/>
</dbReference>
<evidence type="ECO:0000259" key="4">
    <source>
        <dbReference type="PROSITE" id="PS51071"/>
    </source>
</evidence>
<dbReference type="PANTHER" id="PTHR30514">
    <property type="entry name" value="GLUCOKINASE"/>
    <property type="match status" value="1"/>
</dbReference>
<dbReference type="EMBL" id="MAEL01000052">
    <property type="protein sequence ID" value="KAF1302423.1"/>
    <property type="molecule type" value="Genomic_DNA"/>
</dbReference>
<dbReference type="Pfam" id="PF01418">
    <property type="entry name" value="HTH_6"/>
    <property type="match status" value="1"/>
</dbReference>
<protein>
    <submittedName>
        <fullName evidence="6">RpiR family transcriptional regulator</fullName>
    </submittedName>
</protein>
<accession>A0ABQ6YY59</accession>
<evidence type="ECO:0000313" key="6">
    <source>
        <dbReference type="EMBL" id="KAF1302423.1"/>
    </source>
</evidence>
<dbReference type="InterPro" id="IPR036388">
    <property type="entry name" value="WH-like_DNA-bd_sf"/>
</dbReference>
<dbReference type="Proteomes" id="UP000782705">
    <property type="component" value="Unassembled WGS sequence"/>
</dbReference>
<evidence type="ECO:0000256" key="2">
    <source>
        <dbReference type="ARBA" id="ARBA00023125"/>
    </source>
</evidence>
<dbReference type="InterPro" id="IPR047640">
    <property type="entry name" value="RpiR-like"/>
</dbReference>
<evidence type="ECO:0000256" key="1">
    <source>
        <dbReference type="ARBA" id="ARBA00023015"/>
    </source>
</evidence>
<evidence type="ECO:0000259" key="5">
    <source>
        <dbReference type="PROSITE" id="PS51464"/>
    </source>
</evidence>
<keyword evidence="3" id="KW-0804">Transcription</keyword>
<dbReference type="InterPro" id="IPR046348">
    <property type="entry name" value="SIS_dom_sf"/>
</dbReference>
<dbReference type="InterPro" id="IPR035472">
    <property type="entry name" value="RpiR-like_SIS"/>
</dbReference>
<dbReference type="InterPro" id="IPR009057">
    <property type="entry name" value="Homeodomain-like_sf"/>
</dbReference>
<name>A0ABQ6YY59_9ENTE</name>
<dbReference type="SUPFAM" id="SSF53697">
    <property type="entry name" value="SIS domain"/>
    <property type="match status" value="1"/>
</dbReference>
<dbReference type="Gene3D" id="1.10.10.10">
    <property type="entry name" value="Winged helix-like DNA-binding domain superfamily/Winged helix DNA-binding domain"/>
    <property type="match status" value="1"/>
</dbReference>
<proteinExistence type="predicted"/>
<dbReference type="InterPro" id="IPR000281">
    <property type="entry name" value="HTH_RpiR"/>
</dbReference>
<dbReference type="Gene3D" id="3.40.50.10490">
    <property type="entry name" value="Glucose-6-phosphate isomerase like protein, domain 1"/>
    <property type="match status" value="1"/>
</dbReference>